<dbReference type="Proteomes" id="UP000655588">
    <property type="component" value="Unassembled WGS sequence"/>
</dbReference>
<evidence type="ECO:0000313" key="1">
    <source>
        <dbReference type="EMBL" id="KAF3424642.1"/>
    </source>
</evidence>
<dbReference type="EMBL" id="WNWW01000455">
    <property type="protein sequence ID" value="KAF3424642.1"/>
    <property type="molecule type" value="Genomic_DNA"/>
</dbReference>
<dbReference type="AlphaFoldDB" id="A0A833S7D8"/>
<sequence length="138" mass="16257">MLNLILIISRSNSVIKITAGKMTHMSINTFGDVNKIEIYLVPIEHFEIVEMNRTDGETFKYESSLMKKVTIFDPPPLTYKNLTASFDDKYIGNKTHIYLNIVQKIHFQTSKVNRCMTLVFLCYEARKDRFVYFKYRLL</sequence>
<organism evidence="1 2">
    <name type="scientific">Frieseomelitta varia</name>
    <dbReference type="NCBI Taxonomy" id="561572"/>
    <lineage>
        <taxon>Eukaryota</taxon>
        <taxon>Metazoa</taxon>
        <taxon>Ecdysozoa</taxon>
        <taxon>Arthropoda</taxon>
        <taxon>Hexapoda</taxon>
        <taxon>Insecta</taxon>
        <taxon>Pterygota</taxon>
        <taxon>Neoptera</taxon>
        <taxon>Endopterygota</taxon>
        <taxon>Hymenoptera</taxon>
        <taxon>Apocrita</taxon>
        <taxon>Aculeata</taxon>
        <taxon>Apoidea</taxon>
        <taxon>Anthophila</taxon>
        <taxon>Apidae</taxon>
        <taxon>Frieseomelitta</taxon>
    </lineage>
</organism>
<comment type="caution">
    <text evidence="1">The sequence shown here is derived from an EMBL/GenBank/DDBJ whole genome shotgun (WGS) entry which is preliminary data.</text>
</comment>
<reference evidence="1" key="1">
    <citation type="submission" date="2019-11" db="EMBL/GenBank/DDBJ databases">
        <title>The nuclear and mitochondrial genomes of Frieseomelitta varia - a highly eusocial stingless bee (Meliponini) with a permanently sterile worker caste.</title>
        <authorList>
            <person name="Freitas F.C.P."/>
            <person name="Lourenco A.P."/>
            <person name="Nunes F.M.F."/>
            <person name="Paschoal A.R."/>
            <person name="Abreu F.C.P."/>
            <person name="Barbin F.O."/>
            <person name="Bataglia L."/>
            <person name="Cardoso-Junior C.A.M."/>
            <person name="Cervoni M.S."/>
            <person name="Silva S.R."/>
            <person name="Dalarmi F."/>
            <person name="Del Lama M.A."/>
            <person name="Depintor T.S."/>
            <person name="Ferreira K.M."/>
            <person name="Goria P.S."/>
            <person name="Jaskot M.C."/>
            <person name="Lago D.C."/>
            <person name="Luna-Lucena D."/>
            <person name="Moda L.M."/>
            <person name="Nascimento L."/>
            <person name="Pedrino M."/>
            <person name="Rabico F.O."/>
            <person name="Sanches F.C."/>
            <person name="Santos D.E."/>
            <person name="Santos C.G."/>
            <person name="Vieira J."/>
            <person name="Lopes T.F."/>
            <person name="Barchuk A.R."/>
            <person name="Hartfelder K."/>
            <person name="Simoes Z.L.P."/>
            <person name="Bitondi M.M.G."/>
            <person name="Pinheiro D.G."/>
        </authorList>
    </citation>
    <scope>NUCLEOTIDE SEQUENCE</scope>
    <source>
        <strain evidence="1">USP_RPSP 00005682</strain>
        <tissue evidence="1">Whole individual</tissue>
    </source>
</reference>
<gene>
    <name evidence="1" type="ORF">E2986_11721</name>
</gene>
<proteinExistence type="predicted"/>
<name>A0A833S7D8_9HYME</name>
<accession>A0A833S7D8</accession>
<evidence type="ECO:0000313" key="2">
    <source>
        <dbReference type="Proteomes" id="UP000655588"/>
    </source>
</evidence>
<keyword evidence="2" id="KW-1185">Reference proteome</keyword>
<protein>
    <submittedName>
        <fullName evidence="1">Uncharacterized protein</fullName>
    </submittedName>
</protein>